<evidence type="ECO:0000256" key="6">
    <source>
        <dbReference type="SAM" id="MobiDB-lite"/>
    </source>
</evidence>
<comment type="subcellular location">
    <subcellularLocation>
        <location evidence="1">Nucleus</location>
    </subcellularLocation>
</comment>
<evidence type="ECO:0000256" key="1">
    <source>
        <dbReference type="ARBA" id="ARBA00004123"/>
    </source>
</evidence>
<dbReference type="InterPro" id="IPR001138">
    <property type="entry name" value="Zn2Cys6_DnaBD"/>
</dbReference>
<feature type="region of interest" description="Disordered" evidence="6">
    <location>
        <begin position="79"/>
        <end position="113"/>
    </location>
</feature>
<gene>
    <name evidence="9" type="ORF">CC86DRAFT_142368</name>
</gene>
<keyword evidence="7" id="KW-0472">Membrane</keyword>
<keyword evidence="2" id="KW-0805">Transcription regulation</keyword>
<dbReference type="PANTHER" id="PTHR31845">
    <property type="entry name" value="FINGER DOMAIN PROTEIN, PUTATIVE-RELATED"/>
    <property type="match status" value="1"/>
</dbReference>
<evidence type="ECO:0000256" key="2">
    <source>
        <dbReference type="ARBA" id="ARBA00023015"/>
    </source>
</evidence>
<feature type="compositionally biased region" description="Low complexity" evidence="6">
    <location>
        <begin position="79"/>
        <end position="91"/>
    </location>
</feature>
<dbReference type="InterPro" id="IPR036864">
    <property type="entry name" value="Zn2-C6_fun-type_DNA-bd_sf"/>
</dbReference>
<proteinExistence type="predicted"/>
<dbReference type="GO" id="GO:0005634">
    <property type="term" value="C:nucleus"/>
    <property type="evidence" value="ECO:0007669"/>
    <property type="project" value="UniProtKB-SubCell"/>
</dbReference>
<dbReference type="SUPFAM" id="SSF57701">
    <property type="entry name" value="Zn2/Cys6 DNA-binding domain"/>
    <property type="match status" value="1"/>
</dbReference>
<evidence type="ECO:0000256" key="4">
    <source>
        <dbReference type="ARBA" id="ARBA00023163"/>
    </source>
</evidence>
<dbReference type="GO" id="GO:0000981">
    <property type="term" value="F:DNA-binding transcription factor activity, RNA polymerase II-specific"/>
    <property type="evidence" value="ECO:0007669"/>
    <property type="project" value="InterPro"/>
</dbReference>
<keyword evidence="3" id="KW-0238">DNA-binding</keyword>
<evidence type="ECO:0000313" key="9">
    <source>
        <dbReference type="EMBL" id="KAF2831676.1"/>
    </source>
</evidence>
<dbReference type="CDD" id="cd00067">
    <property type="entry name" value="GAL4"/>
    <property type="match status" value="1"/>
</dbReference>
<dbReference type="EMBL" id="MU006218">
    <property type="protein sequence ID" value="KAF2831676.1"/>
    <property type="molecule type" value="Genomic_DNA"/>
</dbReference>
<dbReference type="SMART" id="SM00066">
    <property type="entry name" value="GAL4"/>
    <property type="match status" value="1"/>
</dbReference>
<dbReference type="AlphaFoldDB" id="A0A6A7AEM7"/>
<keyword evidence="7" id="KW-1133">Transmembrane helix</keyword>
<dbReference type="Gene3D" id="4.10.240.10">
    <property type="entry name" value="Zn(2)-C6 fungal-type DNA-binding domain"/>
    <property type="match status" value="1"/>
</dbReference>
<feature type="compositionally biased region" description="Low complexity" evidence="6">
    <location>
        <begin position="99"/>
        <end position="109"/>
    </location>
</feature>
<accession>A0A6A7AEM7</accession>
<organism evidence="9 10">
    <name type="scientific">Ophiobolus disseminans</name>
    <dbReference type="NCBI Taxonomy" id="1469910"/>
    <lineage>
        <taxon>Eukaryota</taxon>
        <taxon>Fungi</taxon>
        <taxon>Dikarya</taxon>
        <taxon>Ascomycota</taxon>
        <taxon>Pezizomycotina</taxon>
        <taxon>Dothideomycetes</taxon>
        <taxon>Pleosporomycetidae</taxon>
        <taxon>Pleosporales</taxon>
        <taxon>Pleosporineae</taxon>
        <taxon>Phaeosphaeriaceae</taxon>
        <taxon>Ophiobolus</taxon>
    </lineage>
</organism>
<evidence type="ECO:0000313" key="10">
    <source>
        <dbReference type="Proteomes" id="UP000799424"/>
    </source>
</evidence>
<evidence type="ECO:0000256" key="5">
    <source>
        <dbReference type="ARBA" id="ARBA00023242"/>
    </source>
</evidence>
<feature type="domain" description="Zn(2)-C6 fungal-type" evidence="8">
    <location>
        <begin position="13"/>
        <end position="46"/>
    </location>
</feature>
<dbReference type="GO" id="GO:0000976">
    <property type="term" value="F:transcription cis-regulatory region binding"/>
    <property type="evidence" value="ECO:0007669"/>
    <property type="project" value="TreeGrafter"/>
</dbReference>
<keyword evidence="4" id="KW-0804">Transcription</keyword>
<sequence>MSPAEASSRVRKACLPCIRAKAKCATSEQRPSECHRCIRLNKQCVFEVAAKKPGPGPKSRSRVRQLEQRVESLIDLIATKNTTSTTPDSSTAPVQVVTPDSSAPTDGAPPDSPPIPAPRYWVESPKFKTFDPVEAGLLDEQHAYRLVEEFKTSFVESFPFVIIEGDGSILQQQQPFLFHAILAVTSYATPRIQYRLSEELRRQLARIIEHSQKGLEILQGLLVYGAWYHAFFHPSNQQLAIIVQLCVALVQDLGLSRRTKPKPGKWAVTDCSMNERPKGSLAEKRAYLGTFFLNVLFAQAWRKRTTLPFTRWMAQCCDAFNGSSIPTDALIRPLIQTSELLSRVNTHFSYDDIEHTDVKGEMMLEISTSSFLGDLAHIKDSASSSPFLNQNTALTLLFTLLDMGINEVCLYSSLWGTSPQQITLPPSLARLKMLHRTMEAGTSYLNTLLRAPESQLYHLSLGTWAGWFYAVIVICRLVFLQENERMGRTALDDIPEEIDNILPRNLDGVVPPANDPGFDICPEDCGWVALTVAREFNIRHLFDQFVEKLSCTLPADCAPWRKARDERDSLYAIASIQHTMLNGFIKRIERQTPTVATSEGTAQYLAGEGVTSYGPFQPTWQTSQPIEVDANGRPGGILSLPFSSFMNFDSINFEGITLPASAFPPQGGEEIYSDLMWDMVMDDFTMPSL</sequence>
<dbReference type="Proteomes" id="UP000799424">
    <property type="component" value="Unassembled WGS sequence"/>
</dbReference>
<dbReference type="GO" id="GO:0008270">
    <property type="term" value="F:zinc ion binding"/>
    <property type="evidence" value="ECO:0007669"/>
    <property type="project" value="InterPro"/>
</dbReference>
<keyword evidence="7" id="KW-0812">Transmembrane</keyword>
<evidence type="ECO:0000259" key="8">
    <source>
        <dbReference type="PROSITE" id="PS50048"/>
    </source>
</evidence>
<evidence type="ECO:0000256" key="7">
    <source>
        <dbReference type="SAM" id="Phobius"/>
    </source>
</evidence>
<keyword evidence="10" id="KW-1185">Reference proteome</keyword>
<dbReference type="InterPro" id="IPR051089">
    <property type="entry name" value="prtT"/>
</dbReference>
<reference evidence="9" key="1">
    <citation type="journal article" date="2020" name="Stud. Mycol.">
        <title>101 Dothideomycetes genomes: a test case for predicting lifestyles and emergence of pathogens.</title>
        <authorList>
            <person name="Haridas S."/>
            <person name="Albert R."/>
            <person name="Binder M."/>
            <person name="Bloem J."/>
            <person name="Labutti K."/>
            <person name="Salamov A."/>
            <person name="Andreopoulos B."/>
            <person name="Baker S."/>
            <person name="Barry K."/>
            <person name="Bills G."/>
            <person name="Bluhm B."/>
            <person name="Cannon C."/>
            <person name="Castanera R."/>
            <person name="Culley D."/>
            <person name="Daum C."/>
            <person name="Ezra D."/>
            <person name="Gonzalez J."/>
            <person name="Henrissat B."/>
            <person name="Kuo A."/>
            <person name="Liang C."/>
            <person name="Lipzen A."/>
            <person name="Lutzoni F."/>
            <person name="Magnuson J."/>
            <person name="Mondo S."/>
            <person name="Nolan M."/>
            <person name="Ohm R."/>
            <person name="Pangilinan J."/>
            <person name="Park H.-J."/>
            <person name="Ramirez L."/>
            <person name="Alfaro M."/>
            <person name="Sun H."/>
            <person name="Tritt A."/>
            <person name="Yoshinaga Y."/>
            <person name="Zwiers L.-H."/>
            <person name="Turgeon B."/>
            <person name="Goodwin S."/>
            <person name="Spatafora J."/>
            <person name="Crous P."/>
            <person name="Grigoriev I."/>
        </authorList>
    </citation>
    <scope>NUCLEOTIDE SEQUENCE</scope>
    <source>
        <strain evidence="9">CBS 113818</strain>
    </source>
</reference>
<protein>
    <recommendedName>
        <fullName evidence="8">Zn(2)-C6 fungal-type domain-containing protein</fullName>
    </recommendedName>
</protein>
<feature type="transmembrane region" description="Helical" evidence="7">
    <location>
        <begin position="456"/>
        <end position="479"/>
    </location>
</feature>
<dbReference type="PROSITE" id="PS50048">
    <property type="entry name" value="ZN2_CY6_FUNGAL_2"/>
    <property type="match status" value="1"/>
</dbReference>
<evidence type="ECO:0000256" key="3">
    <source>
        <dbReference type="ARBA" id="ARBA00023125"/>
    </source>
</evidence>
<dbReference type="PANTHER" id="PTHR31845:SF10">
    <property type="entry name" value="ZN(II)2CYS6 TRANSCRIPTION FACTOR (EUROFUNG)"/>
    <property type="match status" value="1"/>
</dbReference>
<keyword evidence="5" id="KW-0539">Nucleus</keyword>
<dbReference type="OrthoDB" id="5226580at2759"/>
<name>A0A6A7AEM7_9PLEO</name>